<dbReference type="Proteomes" id="UP000250321">
    <property type="component" value="Unassembled WGS sequence"/>
</dbReference>
<gene>
    <name evidence="3" type="ORF">Pyn_31471</name>
</gene>
<evidence type="ECO:0000256" key="1">
    <source>
        <dbReference type="SAM" id="MobiDB-lite"/>
    </source>
</evidence>
<evidence type="ECO:0000313" key="4">
    <source>
        <dbReference type="Proteomes" id="UP000250321"/>
    </source>
</evidence>
<dbReference type="STRING" id="2094558.A0A314ZRK2"/>
<sequence>MDMSESMQEAMHRSNLDLSGAEYVRKEVPLHVLPTSSLIKLDSPLLSFTELQRVLYEEERAAYNQAISQNMRDGKVHPLTYIHHTSMYQASMCKLIEYCLSPAINALQCRLRENEIRLAMLTEEVKNLETETHRASEQSSGSPRQVSSPRQIPSPRQVSSPVPRGSTPLGHRDLFSPSESISARSLAGSGSRSRKGS</sequence>
<name>A0A314ZRK2_PRUYE</name>
<feature type="compositionally biased region" description="Low complexity" evidence="1">
    <location>
        <begin position="180"/>
        <end position="191"/>
    </location>
</feature>
<protein>
    <recommendedName>
        <fullName evidence="2">BRCC36 C-terminal helical domain-containing protein</fullName>
    </recommendedName>
</protein>
<dbReference type="InterPro" id="IPR040749">
    <property type="entry name" value="BRCC36_C"/>
</dbReference>
<dbReference type="EMBL" id="PJQY01000016">
    <property type="protein sequence ID" value="PQQ21300.1"/>
    <property type="molecule type" value="Genomic_DNA"/>
</dbReference>
<dbReference type="OrthoDB" id="446074at2759"/>
<evidence type="ECO:0000313" key="3">
    <source>
        <dbReference type="EMBL" id="PQQ21300.1"/>
    </source>
</evidence>
<dbReference type="Pfam" id="PF18110">
    <property type="entry name" value="BRCC36_C"/>
    <property type="match status" value="1"/>
</dbReference>
<feature type="domain" description="BRCC36 C-terminal helical" evidence="2">
    <location>
        <begin position="45"/>
        <end position="128"/>
    </location>
</feature>
<dbReference type="AlphaFoldDB" id="A0A314ZRK2"/>
<feature type="region of interest" description="Disordered" evidence="1">
    <location>
        <begin position="129"/>
        <end position="197"/>
    </location>
</feature>
<accession>A0A314ZRK2</accession>
<evidence type="ECO:0000259" key="2">
    <source>
        <dbReference type="Pfam" id="PF18110"/>
    </source>
</evidence>
<reference evidence="3 4" key="1">
    <citation type="submission" date="2018-02" db="EMBL/GenBank/DDBJ databases">
        <title>Draft genome of wild Prunus yedoensis var. nudiflora.</title>
        <authorList>
            <person name="Baek S."/>
            <person name="Kim J.-H."/>
            <person name="Choi K."/>
            <person name="Kim G.-B."/>
            <person name="Cho A."/>
            <person name="Jang H."/>
            <person name="Shin C.-H."/>
            <person name="Yu H.-J."/>
            <person name="Mun J.-H."/>
        </authorList>
    </citation>
    <scope>NUCLEOTIDE SEQUENCE [LARGE SCALE GENOMIC DNA]</scope>
    <source>
        <strain evidence="4">cv. Jeju island</strain>
        <tissue evidence="3">Leaf</tissue>
    </source>
</reference>
<feature type="compositionally biased region" description="Low complexity" evidence="1">
    <location>
        <begin position="142"/>
        <end position="164"/>
    </location>
</feature>
<comment type="caution">
    <text evidence="3">The sequence shown here is derived from an EMBL/GenBank/DDBJ whole genome shotgun (WGS) entry which is preliminary data.</text>
</comment>
<organism evidence="3 4">
    <name type="scientific">Prunus yedoensis var. nudiflora</name>
    <dbReference type="NCBI Taxonomy" id="2094558"/>
    <lineage>
        <taxon>Eukaryota</taxon>
        <taxon>Viridiplantae</taxon>
        <taxon>Streptophyta</taxon>
        <taxon>Embryophyta</taxon>
        <taxon>Tracheophyta</taxon>
        <taxon>Spermatophyta</taxon>
        <taxon>Magnoliopsida</taxon>
        <taxon>eudicotyledons</taxon>
        <taxon>Gunneridae</taxon>
        <taxon>Pentapetalae</taxon>
        <taxon>rosids</taxon>
        <taxon>fabids</taxon>
        <taxon>Rosales</taxon>
        <taxon>Rosaceae</taxon>
        <taxon>Amygdaloideae</taxon>
        <taxon>Amygdaleae</taxon>
        <taxon>Prunus</taxon>
    </lineage>
</organism>
<proteinExistence type="predicted"/>
<keyword evidence="4" id="KW-1185">Reference proteome</keyword>